<evidence type="ECO:0000313" key="1">
    <source>
        <dbReference type="EMBL" id="RGU58058.1"/>
    </source>
</evidence>
<dbReference type="GO" id="GO:0008237">
    <property type="term" value="F:metallopeptidase activity"/>
    <property type="evidence" value="ECO:0007669"/>
    <property type="project" value="InterPro"/>
</dbReference>
<dbReference type="AlphaFoldDB" id="A0A412TW13"/>
<dbReference type="EMBL" id="QRYC01000003">
    <property type="protein sequence ID" value="RGU58058.1"/>
    <property type="molecule type" value="Genomic_DNA"/>
</dbReference>
<evidence type="ECO:0000313" key="2">
    <source>
        <dbReference type="Proteomes" id="UP000284243"/>
    </source>
</evidence>
<organism evidence="1 2">
    <name type="scientific">Odoribacter splanchnicus</name>
    <dbReference type="NCBI Taxonomy" id="28118"/>
    <lineage>
        <taxon>Bacteria</taxon>
        <taxon>Pseudomonadati</taxon>
        <taxon>Bacteroidota</taxon>
        <taxon>Bacteroidia</taxon>
        <taxon>Bacteroidales</taxon>
        <taxon>Odoribacteraceae</taxon>
        <taxon>Odoribacter</taxon>
    </lineage>
</organism>
<accession>A0A412TW13</accession>
<reference evidence="1 2" key="1">
    <citation type="submission" date="2018-08" db="EMBL/GenBank/DDBJ databases">
        <title>A genome reference for cultivated species of the human gut microbiota.</title>
        <authorList>
            <person name="Zou Y."/>
            <person name="Xue W."/>
            <person name="Luo G."/>
        </authorList>
    </citation>
    <scope>NUCLEOTIDE SEQUENCE [LARGE SCALE GENOMIC DNA]</scope>
    <source>
        <strain evidence="1 2">AF16-14</strain>
    </source>
</reference>
<dbReference type="Gene3D" id="3.40.390.10">
    <property type="entry name" value="Collagenase (Catalytic Domain)"/>
    <property type="match status" value="1"/>
</dbReference>
<sequence length="382" mass="43283">MKKIHFIMISLVILLNACQKSDYLPIDDQHPKGNLSERLWMIKKVSSDIETKANAPMDKTWWPGQTIKIKFLNGSSSIQEKVKKYAAEWLDYANLTFEYVDKAEYADVKIGFDMNDSYIAYSTIGIDCKKVSQNEASLHFVYLEAETDETIIRGEILRAFGLVLGLTFEHQNPNSTTLLKPTADLASTYNLTQEQANEIKKQYTTNYTNYTTYDKSSIMVLDIPRNLLVTASTYTPANKTLSQTDINFIKNLYTRTPYGEISSFISVNCSNCFVRGEIRISHNGGEMVGQLNISNWSKNISSSRFNLKLGDKIKIDYKLYFSKDGKTQVTKGGVYAKADQGIIINPYLDTNQAGALVSESDTFYVTPVNTRFAINIMELKTW</sequence>
<dbReference type="InterPro" id="IPR024079">
    <property type="entry name" value="MetalloPept_cat_dom_sf"/>
</dbReference>
<dbReference type="RefSeq" id="WP_147345757.1">
    <property type="nucleotide sequence ID" value="NZ_JADNJC010000001.1"/>
</dbReference>
<proteinExistence type="predicted"/>
<comment type="caution">
    <text evidence="1">The sequence shown here is derived from an EMBL/GenBank/DDBJ whole genome shotgun (WGS) entry which is preliminary data.</text>
</comment>
<protein>
    <submittedName>
        <fullName evidence="1">Uncharacterized protein</fullName>
    </submittedName>
</protein>
<gene>
    <name evidence="1" type="ORF">DWW57_03095</name>
</gene>
<dbReference type="Proteomes" id="UP000284243">
    <property type="component" value="Unassembled WGS sequence"/>
</dbReference>
<dbReference type="SUPFAM" id="SSF55486">
    <property type="entry name" value="Metalloproteases ('zincins'), catalytic domain"/>
    <property type="match status" value="1"/>
</dbReference>
<name>A0A412TW13_9BACT</name>